<name>A0A521FN16_9RHOB</name>
<evidence type="ECO:0000313" key="3">
    <source>
        <dbReference type="Proteomes" id="UP000319014"/>
    </source>
</evidence>
<dbReference type="OrthoDB" id="9975781at2"/>
<keyword evidence="3" id="KW-1185">Reference proteome</keyword>
<evidence type="ECO:0000256" key="1">
    <source>
        <dbReference type="SAM" id="MobiDB-lite"/>
    </source>
</evidence>
<dbReference type="RefSeq" id="WP_142664813.1">
    <property type="nucleotide sequence ID" value="NZ_FXTK01000028.1"/>
</dbReference>
<dbReference type="EMBL" id="FXTK01000028">
    <property type="protein sequence ID" value="SMO97603.1"/>
    <property type="molecule type" value="Genomic_DNA"/>
</dbReference>
<dbReference type="AlphaFoldDB" id="A0A521FN16"/>
<reference evidence="2 3" key="1">
    <citation type="submission" date="2017-05" db="EMBL/GenBank/DDBJ databases">
        <authorList>
            <person name="Varghese N."/>
            <person name="Submissions S."/>
        </authorList>
    </citation>
    <scope>NUCLEOTIDE SEQUENCE [LARGE SCALE GENOMIC DNA]</scope>
    <source>
        <strain evidence="2 3">DSM 100094</strain>
    </source>
</reference>
<sequence>MTNPKDLFRATPAPQTPWERTKAEALHILDEENGRRSALTAALKEARLARDQAELPAVKPNLRSRRKSASKPD</sequence>
<proteinExistence type="predicted"/>
<feature type="region of interest" description="Disordered" evidence="1">
    <location>
        <begin position="52"/>
        <end position="73"/>
    </location>
</feature>
<protein>
    <submittedName>
        <fullName evidence="2">Uncharacterized protein</fullName>
    </submittedName>
</protein>
<dbReference type="Proteomes" id="UP000319014">
    <property type="component" value="Unassembled WGS sequence"/>
</dbReference>
<organism evidence="2 3">
    <name type="scientific">Paracoccus laeviglucosivorans</name>
    <dbReference type="NCBI Taxonomy" id="1197861"/>
    <lineage>
        <taxon>Bacteria</taxon>
        <taxon>Pseudomonadati</taxon>
        <taxon>Pseudomonadota</taxon>
        <taxon>Alphaproteobacteria</taxon>
        <taxon>Rhodobacterales</taxon>
        <taxon>Paracoccaceae</taxon>
        <taxon>Paracoccus</taxon>
    </lineage>
</organism>
<accession>A0A521FN16</accession>
<gene>
    <name evidence="2" type="ORF">SAMN06265221_12833</name>
</gene>
<feature type="compositionally biased region" description="Basic residues" evidence="1">
    <location>
        <begin position="62"/>
        <end position="73"/>
    </location>
</feature>
<evidence type="ECO:0000313" key="2">
    <source>
        <dbReference type="EMBL" id="SMO97603.1"/>
    </source>
</evidence>